<keyword evidence="3 8" id="KW-0548">Nucleotidyltransferase</keyword>
<feature type="binding site" evidence="8">
    <location>
        <position position="261"/>
    </location>
    <ligand>
        <name>Mg(2+)</name>
        <dbReference type="ChEBI" id="CHEBI:18420"/>
    </ligand>
</feature>
<keyword evidence="7 8" id="KW-0460">Magnesium</keyword>
<dbReference type="EC" id="2.7.7.-" evidence="8"/>
<feature type="binding site" evidence="8">
    <location>
        <position position="175"/>
    </location>
    <ligand>
        <name>ATP</name>
        <dbReference type="ChEBI" id="CHEBI:30616"/>
    </ligand>
</feature>
<feature type="binding site" evidence="8">
    <location>
        <position position="124"/>
    </location>
    <ligand>
        <name>ATP</name>
        <dbReference type="ChEBI" id="CHEBI:30616"/>
    </ligand>
</feature>
<protein>
    <recommendedName>
        <fullName evidence="8">Protein nucleotidyltransferase YdiU</fullName>
        <ecNumber evidence="8">2.7.7.-</ecNumber>
    </recommendedName>
    <alternativeName>
        <fullName evidence="8">Protein adenylyltransferase YdiU</fullName>
        <ecNumber evidence="8">2.7.7.108</ecNumber>
    </alternativeName>
    <alternativeName>
        <fullName evidence="8">Protein uridylyltransferase YdiU</fullName>
        <ecNumber evidence="8">2.7.7.-</ecNumber>
    </alternativeName>
</protein>
<comment type="catalytic activity">
    <reaction evidence="8">
        <text>L-tyrosyl-[protein] + ATP = O-(5'-adenylyl)-L-tyrosyl-[protein] + diphosphate</text>
        <dbReference type="Rhea" id="RHEA:54288"/>
        <dbReference type="Rhea" id="RHEA-COMP:10136"/>
        <dbReference type="Rhea" id="RHEA-COMP:13846"/>
        <dbReference type="ChEBI" id="CHEBI:30616"/>
        <dbReference type="ChEBI" id="CHEBI:33019"/>
        <dbReference type="ChEBI" id="CHEBI:46858"/>
        <dbReference type="ChEBI" id="CHEBI:83624"/>
        <dbReference type="EC" id="2.7.7.108"/>
    </reaction>
</comment>
<evidence type="ECO:0000256" key="1">
    <source>
        <dbReference type="ARBA" id="ARBA00009747"/>
    </source>
</evidence>
<dbReference type="KEGG" id="snan:I6N98_07015"/>
<evidence type="ECO:0000256" key="7">
    <source>
        <dbReference type="ARBA" id="ARBA00022842"/>
    </source>
</evidence>
<evidence type="ECO:0000256" key="6">
    <source>
        <dbReference type="ARBA" id="ARBA00022840"/>
    </source>
</evidence>
<comment type="cofactor">
    <cofactor evidence="8">
        <name>Mg(2+)</name>
        <dbReference type="ChEBI" id="CHEBI:18420"/>
    </cofactor>
    <cofactor evidence="8">
        <name>Mn(2+)</name>
        <dbReference type="ChEBI" id="CHEBI:29035"/>
    </cofactor>
</comment>
<evidence type="ECO:0000313" key="9">
    <source>
        <dbReference type="EMBL" id="QQD19594.1"/>
    </source>
</evidence>
<dbReference type="HAMAP" id="MF_00692">
    <property type="entry name" value="SelO"/>
    <property type="match status" value="1"/>
</dbReference>
<keyword evidence="8" id="KW-0464">Manganese</keyword>
<feature type="binding site" evidence="8">
    <location>
        <position position="91"/>
    </location>
    <ligand>
        <name>ATP</name>
        <dbReference type="ChEBI" id="CHEBI:30616"/>
    </ligand>
</feature>
<keyword evidence="2 8" id="KW-0808">Transferase</keyword>
<organism evidence="9 10">
    <name type="scientific">Spongiibacter nanhainus</name>
    <dbReference type="NCBI Taxonomy" id="2794344"/>
    <lineage>
        <taxon>Bacteria</taxon>
        <taxon>Pseudomonadati</taxon>
        <taxon>Pseudomonadota</taxon>
        <taxon>Gammaproteobacteria</taxon>
        <taxon>Cellvibrionales</taxon>
        <taxon>Spongiibacteraceae</taxon>
        <taxon>Spongiibacter</taxon>
    </lineage>
</organism>
<keyword evidence="4 8" id="KW-0479">Metal-binding</keyword>
<name>A0A7T4R3I4_9GAMM</name>
<dbReference type="RefSeq" id="WP_198571078.1">
    <property type="nucleotide sequence ID" value="NZ_CP066167.1"/>
</dbReference>
<comment type="similarity">
    <text evidence="1 8">Belongs to the SELO family.</text>
</comment>
<dbReference type="GO" id="GO:0070733">
    <property type="term" value="F:AMPylase activity"/>
    <property type="evidence" value="ECO:0007669"/>
    <property type="project" value="UniProtKB-EC"/>
</dbReference>
<dbReference type="Pfam" id="PF02696">
    <property type="entry name" value="SelO"/>
    <property type="match status" value="1"/>
</dbReference>
<evidence type="ECO:0000256" key="3">
    <source>
        <dbReference type="ARBA" id="ARBA00022695"/>
    </source>
</evidence>
<proteinExistence type="inferred from homology"/>
<keyword evidence="10" id="KW-1185">Reference proteome</keyword>
<evidence type="ECO:0000256" key="8">
    <source>
        <dbReference type="HAMAP-Rule" id="MF_00692"/>
    </source>
</evidence>
<dbReference type="GO" id="GO:0030145">
    <property type="term" value="F:manganese ion binding"/>
    <property type="evidence" value="ECO:0007669"/>
    <property type="project" value="UniProtKB-UniRule"/>
</dbReference>
<dbReference type="AlphaFoldDB" id="A0A7T4R3I4"/>
<comment type="catalytic activity">
    <reaction evidence="8">
        <text>L-histidyl-[protein] + UTP = N(tele)-(5'-uridylyl)-L-histidyl-[protein] + diphosphate</text>
        <dbReference type="Rhea" id="RHEA:83891"/>
        <dbReference type="Rhea" id="RHEA-COMP:9745"/>
        <dbReference type="Rhea" id="RHEA-COMP:20239"/>
        <dbReference type="ChEBI" id="CHEBI:29979"/>
        <dbReference type="ChEBI" id="CHEBI:33019"/>
        <dbReference type="ChEBI" id="CHEBI:46398"/>
        <dbReference type="ChEBI" id="CHEBI:233474"/>
    </reaction>
</comment>
<comment type="catalytic activity">
    <reaction evidence="8">
        <text>L-seryl-[protein] + UTP = O-(5'-uridylyl)-L-seryl-[protein] + diphosphate</text>
        <dbReference type="Rhea" id="RHEA:64604"/>
        <dbReference type="Rhea" id="RHEA-COMP:9863"/>
        <dbReference type="Rhea" id="RHEA-COMP:16635"/>
        <dbReference type="ChEBI" id="CHEBI:29999"/>
        <dbReference type="ChEBI" id="CHEBI:33019"/>
        <dbReference type="ChEBI" id="CHEBI:46398"/>
        <dbReference type="ChEBI" id="CHEBI:156051"/>
    </reaction>
</comment>
<gene>
    <name evidence="8" type="primary">ydiU</name>
    <name evidence="8" type="synonym">selO</name>
    <name evidence="9" type="ORF">I6N98_07015</name>
</gene>
<dbReference type="InterPro" id="IPR003846">
    <property type="entry name" value="SelO"/>
</dbReference>
<feature type="binding site" evidence="8">
    <location>
        <position position="125"/>
    </location>
    <ligand>
        <name>ATP</name>
        <dbReference type="ChEBI" id="CHEBI:30616"/>
    </ligand>
</feature>
<evidence type="ECO:0000256" key="4">
    <source>
        <dbReference type="ARBA" id="ARBA00022723"/>
    </source>
</evidence>
<feature type="active site" description="Proton acceptor" evidence="8">
    <location>
        <position position="251"/>
    </location>
</feature>
<dbReference type="NCBIfam" id="NF000658">
    <property type="entry name" value="PRK00029.1"/>
    <property type="match status" value="1"/>
</dbReference>
<keyword evidence="6 8" id="KW-0067">ATP-binding</keyword>
<comment type="function">
    <text evidence="8">Nucleotidyltransferase involved in the post-translational modification of proteins. It can catalyze the addition of adenosine monophosphate (AMP) or uridine monophosphate (UMP) to a protein, resulting in modifications known as AMPylation and UMPylation.</text>
</comment>
<dbReference type="PANTHER" id="PTHR32057">
    <property type="entry name" value="PROTEIN ADENYLYLTRANSFERASE SELO, MITOCHONDRIAL"/>
    <property type="match status" value="1"/>
</dbReference>
<dbReference type="GO" id="GO:0005524">
    <property type="term" value="F:ATP binding"/>
    <property type="evidence" value="ECO:0007669"/>
    <property type="project" value="UniProtKB-UniRule"/>
</dbReference>
<reference evidence="9 10" key="1">
    <citation type="submission" date="2020-12" db="EMBL/GenBank/DDBJ databases">
        <authorList>
            <person name="Shan Y."/>
        </authorList>
    </citation>
    <scope>NUCLEOTIDE SEQUENCE [LARGE SCALE GENOMIC DNA]</scope>
    <source>
        <strain evidence="10">csc3.9</strain>
    </source>
</reference>
<dbReference type="GO" id="GO:0000287">
    <property type="term" value="F:magnesium ion binding"/>
    <property type="evidence" value="ECO:0007669"/>
    <property type="project" value="UniProtKB-UniRule"/>
</dbReference>
<comment type="catalytic activity">
    <reaction evidence="8">
        <text>L-threonyl-[protein] + ATP = 3-O-(5'-adenylyl)-L-threonyl-[protein] + diphosphate</text>
        <dbReference type="Rhea" id="RHEA:54292"/>
        <dbReference type="Rhea" id="RHEA-COMP:11060"/>
        <dbReference type="Rhea" id="RHEA-COMP:13847"/>
        <dbReference type="ChEBI" id="CHEBI:30013"/>
        <dbReference type="ChEBI" id="CHEBI:30616"/>
        <dbReference type="ChEBI" id="CHEBI:33019"/>
        <dbReference type="ChEBI" id="CHEBI:138113"/>
        <dbReference type="EC" id="2.7.7.108"/>
    </reaction>
</comment>
<accession>A0A7T4R3I4</accession>
<comment type="catalytic activity">
    <reaction evidence="8">
        <text>L-tyrosyl-[protein] + UTP = O-(5'-uridylyl)-L-tyrosyl-[protein] + diphosphate</text>
        <dbReference type="Rhea" id="RHEA:83887"/>
        <dbReference type="Rhea" id="RHEA-COMP:10136"/>
        <dbReference type="Rhea" id="RHEA-COMP:20238"/>
        <dbReference type="ChEBI" id="CHEBI:33019"/>
        <dbReference type="ChEBI" id="CHEBI:46398"/>
        <dbReference type="ChEBI" id="CHEBI:46858"/>
        <dbReference type="ChEBI" id="CHEBI:90602"/>
    </reaction>
</comment>
<feature type="binding site" evidence="8">
    <location>
        <position position="89"/>
    </location>
    <ligand>
        <name>ATP</name>
        <dbReference type="ChEBI" id="CHEBI:30616"/>
    </ligand>
</feature>
<feature type="binding site" evidence="8">
    <location>
        <position position="252"/>
    </location>
    <ligand>
        <name>Mg(2+)</name>
        <dbReference type="ChEBI" id="CHEBI:18420"/>
    </ligand>
</feature>
<feature type="binding site" evidence="8">
    <location>
        <position position="261"/>
    </location>
    <ligand>
        <name>ATP</name>
        <dbReference type="ChEBI" id="CHEBI:30616"/>
    </ligand>
</feature>
<keyword evidence="5 8" id="KW-0547">Nucleotide-binding</keyword>
<feature type="binding site" evidence="8">
    <location>
        <position position="92"/>
    </location>
    <ligand>
        <name>ATP</name>
        <dbReference type="ChEBI" id="CHEBI:30616"/>
    </ligand>
</feature>
<dbReference type="EMBL" id="CP066167">
    <property type="protein sequence ID" value="QQD19594.1"/>
    <property type="molecule type" value="Genomic_DNA"/>
</dbReference>
<dbReference type="PANTHER" id="PTHR32057:SF14">
    <property type="entry name" value="PROTEIN ADENYLYLTRANSFERASE SELO, MITOCHONDRIAL"/>
    <property type="match status" value="1"/>
</dbReference>
<evidence type="ECO:0000256" key="2">
    <source>
        <dbReference type="ARBA" id="ARBA00022679"/>
    </source>
</evidence>
<dbReference type="Proteomes" id="UP000596063">
    <property type="component" value="Chromosome"/>
</dbReference>
<evidence type="ECO:0000313" key="10">
    <source>
        <dbReference type="Proteomes" id="UP000596063"/>
    </source>
</evidence>
<sequence>MSAATLRFDNSYARLPEHLYHRQQPEQVPAPGLIRINRPLAEQLGFDPDWLASEEGVALLAGNSTPPGADPIATVYAGHQFGSYNPQLGDGRALLLGELIDRHGQRFDLQLKGSGRTPYSRGGDGKSPLGPVLREYIISEAMYALGVPTTRALGAVYTGESVYRERPLPGAVLCRVAKSHIRVGTMQFFAAQRDTDALRTLAEHVIQRHYPEAANSDKPIVSLLVAVMQSQAELVAHWQSLGFIHGVMNTDNMLLSGETIDYGPCAFMDDYHPGTVFSSIDQQGRYAFGNQPAVAHWNLAQLAQALLPIIDDNEEAAVEEAQDALNSFPDRFFVAYRKRMADKLGLAHCSEDDQDLYEAFLDLLSDNNADFTLAFRRLTELADESYPANRSVAELFEFSDAYSDWLNRWQARLAQDKRPADQVQGQMRRANPLVIPRNHRVEEVITAAIQGADFTPFHRLVDEVTASDEQQDMHYARPPEPQQRVQQTFCGT</sequence>
<comment type="catalytic activity">
    <reaction evidence="8">
        <text>L-seryl-[protein] + ATP = 3-O-(5'-adenylyl)-L-seryl-[protein] + diphosphate</text>
        <dbReference type="Rhea" id="RHEA:58120"/>
        <dbReference type="Rhea" id="RHEA-COMP:9863"/>
        <dbReference type="Rhea" id="RHEA-COMP:15073"/>
        <dbReference type="ChEBI" id="CHEBI:29999"/>
        <dbReference type="ChEBI" id="CHEBI:30616"/>
        <dbReference type="ChEBI" id="CHEBI:33019"/>
        <dbReference type="ChEBI" id="CHEBI:142516"/>
        <dbReference type="EC" id="2.7.7.108"/>
    </reaction>
</comment>
<feature type="binding site" evidence="8">
    <location>
        <position position="182"/>
    </location>
    <ligand>
        <name>ATP</name>
        <dbReference type="ChEBI" id="CHEBI:30616"/>
    </ligand>
</feature>
<feature type="binding site" evidence="8">
    <location>
        <position position="112"/>
    </location>
    <ligand>
        <name>ATP</name>
        <dbReference type="ChEBI" id="CHEBI:30616"/>
    </ligand>
</feature>
<dbReference type="EC" id="2.7.7.108" evidence="8"/>
<evidence type="ECO:0000256" key="5">
    <source>
        <dbReference type="ARBA" id="ARBA00022741"/>
    </source>
</evidence>